<protein>
    <submittedName>
        <fullName evidence="1">Uncharacterized protein</fullName>
    </submittedName>
</protein>
<keyword evidence="2" id="KW-1185">Reference proteome</keyword>
<gene>
    <name evidence="1" type="ORF">ST21_038</name>
</gene>
<dbReference type="EMBL" id="OR261031">
    <property type="protein sequence ID" value="WNL63546.1"/>
    <property type="molecule type" value="Genomic_DNA"/>
</dbReference>
<reference evidence="1 2" key="1">
    <citation type="submission" date="2023-07" db="EMBL/GenBank/DDBJ databases">
        <authorList>
            <person name="Wu J.F."/>
            <person name="Li W."/>
        </authorList>
    </citation>
    <scope>NUCLEOTIDE SEQUENCE [LARGE SCALE GENOMIC DNA]</scope>
</reference>
<accession>A0AA96EXV1</accession>
<name>A0AA96EXV1_9CAUD</name>
<evidence type="ECO:0000313" key="2">
    <source>
        <dbReference type="Proteomes" id="UP001302076"/>
    </source>
</evidence>
<organism evidence="1 2">
    <name type="scientific">Aeromonas phage ST21</name>
    <dbReference type="NCBI Taxonomy" id="3065691"/>
    <lineage>
        <taxon>Viruses</taxon>
        <taxon>Duplodnaviria</taxon>
        <taxon>Heunggongvirae</taxon>
        <taxon>Uroviricota</taxon>
        <taxon>Caudoviricetes</taxon>
        <taxon>Autographivirales</taxon>
        <taxon>Autonotataviridae</taxon>
        <taxon>Melnykvirinae</taxon>
        <taxon>Ahphunavirus</taxon>
        <taxon>Ahphunavirus ST21</taxon>
    </lineage>
</organism>
<dbReference type="Proteomes" id="UP001302076">
    <property type="component" value="Segment"/>
</dbReference>
<proteinExistence type="predicted"/>
<sequence length="30" mass="3411">MSLTPSRLAEVHCQLYCEPMGQTEDMLAQQ</sequence>
<evidence type="ECO:0000313" key="1">
    <source>
        <dbReference type="EMBL" id="WNL63546.1"/>
    </source>
</evidence>